<feature type="compositionally biased region" description="Polar residues" evidence="8">
    <location>
        <begin position="728"/>
        <end position="738"/>
    </location>
</feature>
<dbReference type="EMBL" id="MTYH01000098">
    <property type="protein sequence ID" value="PNP38825.1"/>
    <property type="molecule type" value="Genomic_DNA"/>
</dbReference>
<keyword evidence="4" id="KW-0805">Transcription regulation</keyword>
<dbReference type="InterPro" id="IPR051615">
    <property type="entry name" value="Transcr_Regulatory_Elem"/>
</dbReference>
<accession>A0A2K0SZX9</accession>
<keyword evidence="3" id="KW-0862">Zinc</keyword>
<evidence type="ECO:0000259" key="9">
    <source>
        <dbReference type="SMART" id="SM00066"/>
    </source>
</evidence>
<dbReference type="CDD" id="cd00067">
    <property type="entry name" value="GAL4"/>
    <property type="match status" value="1"/>
</dbReference>
<dbReference type="InterPro" id="IPR036864">
    <property type="entry name" value="Zn2-C6_fun-type_DNA-bd_sf"/>
</dbReference>
<dbReference type="AlphaFoldDB" id="A0A2K0SZX9"/>
<evidence type="ECO:0000256" key="5">
    <source>
        <dbReference type="ARBA" id="ARBA00023125"/>
    </source>
</evidence>
<evidence type="ECO:0000256" key="8">
    <source>
        <dbReference type="SAM" id="MobiDB-lite"/>
    </source>
</evidence>
<reference evidence="11 12" key="1">
    <citation type="submission" date="2017-02" db="EMBL/GenBank/DDBJ databases">
        <title>Genomes of Trichoderma spp. with biocontrol activity.</title>
        <authorList>
            <person name="Gardiner D."/>
            <person name="Kazan K."/>
            <person name="Vos C."/>
            <person name="Harvey P."/>
        </authorList>
    </citation>
    <scope>NUCLEOTIDE SEQUENCE [LARGE SCALE GENOMIC DNA]</scope>
    <source>
        <strain evidence="11 12">A5MH</strain>
    </source>
</reference>
<dbReference type="GO" id="GO:0000981">
    <property type="term" value="F:DNA-binding transcription factor activity, RNA polymerase II-specific"/>
    <property type="evidence" value="ECO:0007669"/>
    <property type="project" value="InterPro"/>
</dbReference>
<dbReference type="SMART" id="SM00906">
    <property type="entry name" value="Fungal_trans"/>
    <property type="match status" value="1"/>
</dbReference>
<keyword evidence="2" id="KW-0479">Metal-binding</keyword>
<feature type="compositionally biased region" description="Polar residues" evidence="8">
    <location>
        <begin position="99"/>
        <end position="119"/>
    </location>
</feature>
<keyword evidence="7" id="KW-0539">Nucleus</keyword>
<feature type="domain" description="Xylanolytic transcriptional activator regulatory" evidence="10">
    <location>
        <begin position="405"/>
        <end position="482"/>
    </location>
</feature>
<evidence type="ECO:0000313" key="11">
    <source>
        <dbReference type="EMBL" id="PNP38825.1"/>
    </source>
</evidence>
<evidence type="ECO:0000256" key="4">
    <source>
        <dbReference type="ARBA" id="ARBA00023015"/>
    </source>
</evidence>
<dbReference type="PANTHER" id="PTHR31313">
    <property type="entry name" value="TY1 ENHANCER ACTIVATOR"/>
    <property type="match status" value="1"/>
</dbReference>
<evidence type="ECO:0000313" key="12">
    <source>
        <dbReference type="Proteomes" id="UP000236546"/>
    </source>
</evidence>
<dbReference type="Gene3D" id="4.10.240.10">
    <property type="entry name" value="Zn(2)-C6 fungal-type DNA-binding domain"/>
    <property type="match status" value="1"/>
</dbReference>
<dbReference type="GO" id="GO:0005634">
    <property type="term" value="C:nucleus"/>
    <property type="evidence" value="ECO:0007669"/>
    <property type="project" value="UniProtKB-SubCell"/>
</dbReference>
<feature type="region of interest" description="Disordered" evidence="8">
    <location>
        <begin position="80"/>
        <end position="150"/>
    </location>
</feature>
<evidence type="ECO:0000256" key="2">
    <source>
        <dbReference type="ARBA" id="ARBA00022723"/>
    </source>
</evidence>
<dbReference type="GO" id="GO:0006351">
    <property type="term" value="P:DNA-templated transcription"/>
    <property type="evidence" value="ECO:0007669"/>
    <property type="project" value="InterPro"/>
</dbReference>
<dbReference type="PANTHER" id="PTHR31313:SF77">
    <property type="entry name" value="ZN(II)2CYS6 TRANSCRIPTION FACTOR (EUROFUNG)"/>
    <property type="match status" value="1"/>
</dbReference>
<feature type="compositionally biased region" description="Polar residues" evidence="8">
    <location>
        <begin position="135"/>
        <end position="150"/>
    </location>
</feature>
<feature type="region of interest" description="Disordered" evidence="8">
    <location>
        <begin position="727"/>
        <end position="757"/>
    </location>
</feature>
<evidence type="ECO:0000256" key="7">
    <source>
        <dbReference type="ARBA" id="ARBA00023242"/>
    </source>
</evidence>
<dbReference type="CDD" id="cd12148">
    <property type="entry name" value="fungal_TF_MHR"/>
    <property type="match status" value="1"/>
</dbReference>
<comment type="caution">
    <text evidence="11">The sequence shown here is derived from an EMBL/GenBank/DDBJ whole genome shotgun (WGS) entry which is preliminary data.</text>
</comment>
<protein>
    <recommendedName>
        <fullName evidence="13">Zn(2)-C6 fungal-type domain-containing protein</fullName>
    </recommendedName>
</protein>
<keyword evidence="6" id="KW-0804">Transcription</keyword>
<dbReference type="GO" id="GO:0003677">
    <property type="term" value="F:DNA binding"/>
    <property type="evidence" value="ECO:0007669"/>
    <property type="project" value="UniProtKB-KW"/>
</dbReference>
<evidence type="ECO:0000256" key="1">
    <source>
        <dbReference type="ARBA" id="ARBA00004123"/>
    </source>
</evidence>
<dbReference type="Proteomes" id="UP000236546">
    <property type="component" value="Unassembled WGS sequence"/>
</dbReference>
<dbReference type="OrthoDB" id="2154091at2759"/>
<comment type="subcellular location">
    <subcellularLocation>
        <location evidence="1">Nucleus</location>
    </subcellularLocation>
</comment>
<dbReference type="Pfam" id="PF00172">
    <property type="entry name" value="Zn_clus"/>
    <property type="match status" value="1"/>
</dbReference>
<name>A0A2K0SZX9_9HYPO</name>
<dbReference type="GO" id="GO:0008270">
    <property type="term" value="F:zinc ion binding"/>
    <property type="evidence" value="ECO:0007669"/>
    <property type="project" value="InterPro"/>
</dbReference>
<feature type="domain" description="Zn(2)-C6 fungal-type" evidence="9">
    <location>
        <begin position="5"/>
        <end position="54"/>
    </location>
</feature>
<dbReference type="Pfam" id="PF04082">
    <property type="entry name" value="Fungal_trans"/>
    <property type="match status" value="1"/>
</dbReference>
<gene>
    <name evidence="11" type="ORF">TGAMA5MH_09048</name>
</gene>
<evidence type="ECO:0000256" key="3">
    <source>
        <dbReference type="ARBA" id="ARBA00022833"/>
    </source>
</evidence>
<sequence length="847" mass="94611">MDTKKHVTTACRHCRRRKIKVRTGGACDGRSPCANCNSLKQTCIYNPDDDKRRVSIKKSQSALAARLAQLEGTLQAHNIAVPPAIEPQESHNRRRRGSARQSSTSNPLNASSDDATSNIAHAPRSPCPPSKPPTLESSPPIATQDSVTVTTRSVSFPESALFDRPNVPHEPAYVPLQNTFCGFTPSFADDGTDEFDFSLPLNADSPPSPGLNYAPVLPDPTPAPDDITNSLAARVGSLQIAEDGQLRYYGPTSNLHLYHSGLQSLSRSTIRHVATEGSQALRRAGLGQRVDPEIEMRLAELYFTWEDPAIHVIDEEIFYLEKQRCLDGVTNTPYYSETLNNAICAIGANLASGEQLGVPEPAPEFFSARAKVLLDIEMDSPSVATVQALVIMSASEAAFTRDARGYLYSGMAVRLSADLGLHLDLTEHYKNGILTQRDLNVRRTTFWGVFIHDNMWSLYMGRPWGISIRDISVSRPLKELDSVRQKMWSPTTPKVGDRSVMAFEGAMLDPLEACTDANITLCEFMRRINRTLYAGRNVDANEMVEFLSRTRKELWDWMDNLPEELRINLAVQDKVYLPHVLQLHMQFYALVIFLFRPYFSRDILRWTQSMSDEGRSAVVTVRTDCISAAHSLVEVLRYFRKQHSLRYTNIQIVHLIFTGSLVHIYNACTCSPSESQTALDDLQFCCQSLGEIGQTYGNATRALEVIILIKREWQRLATVRNVKRPGSSIYSNNSTTETSRQKRRSLSSAASFNPLNPPQFMMPSAFETFRVPLDSMRQTPLPGIPKSRQEMYDAWQFLNWTDPNVELEGLNGTGRMEDQLLPSNPDESTIFVNTDPEAGHDPGAEAG</sequence>
<organism evidence="11 12">
    <name type="scientific">Trichoderma gamsii</name>
    <dbReference type="NCBI Taxonomy" id="398673"/>
    <lineage>
        <taxon>Eukaryota</taxon>
        <taxon>Fungi</taxon>
        <taxon>Dikarya</taxon>
        <taxon>Ascomycota</taxon>
        <taxon>Pezizomycotina</taxon>
        <taxon>Sordariomycetes</taxon>
        <taxon>Hypocreomycetidae</taxon>
        <taxon>Hypocreales</taxon>
        <taxon>Hypocreaceae</taxon>
        <taxon>Trichoderma</taxon>
    </lineage>
</organism>
<dbReference type="SMART" id="SM00066">
    <property type="entry name" value="GAL4"/>
    <property type="match status" value="1"/>
</dbReference>
<dbReference type="InterPro" id="IPR007219">
    <property type="entry name" value="XnlR_reg_dom"/>
</dbReference>
<dbReference type="InterPro" id="IPR001138">
    <property type="entry name" value="Zn2Cys6_DnaBD"/>
</dbReference>
<dbReference type="SUPFAM" id="SSF57701">
    <property type="entry name" value="Zn2/Cys6 DNA-binding domain"/>
    <property type="match status" value="1"/>
</dbReference>
<evidence type="ECO:0000256" key="6">
    <source>
        <dbReference type="ARBA" id="ARBA00023163"/>
    </source>
</evidence>
<evidence type="ECO:0008006" key="13">
    <source>
        <dbReference type="Google" id="ProtNLM"/>
    </source>
</evidence>
<proteinExistence type="predicted"/>
<keyword evidence="5" id="KW-0238">DNA-binding</keyword>
<evidence type="ECO:0000259" key="10">
    <source>
        <dbReference type="SMART" id="SM00906"/>
    </source>
</evidence>